<dbReference type="EMBL" id="OX597816">
    <property type="protein sequence ID" value="CAI9719078.1"/>
    <property type="molecule type" value="Genomic_DNA"/>
</dbReference>
<evidence type="ECO:0000259" key="3">
    <source>
        <dbReference type="Pfam" id="PF01738"/>
    </source>
</evidence>
<dbReference type="GO" id="GO:0016787">
    <property type="term" value="F:hydrolase activity"/>
    <property type="evidence" value="ECO:0007669"/>
    <property type="project" value="InterPro"/>
</dbReference>
<feature type="domain" description="Phosducin" evidence="4">
    <location>
        <begin position="48"/>
        <end position="205"/>
    </location>
</feature>
<evidence type="ECO:0000313" key="5">
    <source>
        <dbReference type="EMBL" id="CAI9719078.1"/>
    </source>
</evidence>
<name>A0AA36F166_OCTVU</name>
<feature type="domain" description="Dienelactone hydrolase" evidence="3">
    <location>
        <begin position="270"/>
        <end position="470"/>
    </location>
</feature>
<accession>A0AA36F166</accession>
<dbReference type="GO" id="GO:0006457">
    <property type="term" value="P:protein folding"/>
    <property type="evidence" value="ECO:0007669"/>
    <property type="project" value="TreeGrafter"/>
</dbReference>
<dbReference type="SUPFAM" id="SSF53474">
    <property type="entry name" value="alpha/beta-Hydrolases"/>
    <property type="match status" value="1"/>
</dbReference>
<keyword evidence="2" id="KW-0175">Coiled coil</keyword>
<keyword evidence="6" id="KW-1185">Reference proteome</keyword>
<dbReference type="PANTHER" id="PTHR45809:SF3">
    <property type="entry name" value="VIRAL IAP-ASSOCIATED FACTOR HOMOLOG"/>
    <property type="match status" value="1"/>
</dbReference>
<evidence type="ECO:0000256" key="1">
    <source>
        <dbReference type="ARBA" id="ARBA00009686"/>
    </source>
</evidence>
<evidence type="ECO:0000313" key="6">
    <source>
        <dbReference type="Proteomes" id="UP001162480"/>
    </source>
</evidence>
<comment type="similarity">
    <text evidence="1">Belongs to the phosducin family.</text>
</comment>
<gene>
    <name evidence="5" type="ORF">OCTVUL_1B003564</name>
</gene>
<dbReference type="InterPro" id="IPR024253">
    <property type="entry name" value="Phosducin_thioredoxin-like_dom"/>
</dbReference>
<evidence type="ECO:0000256" key="2">
    <source>
        <dbReference type="SAM" id="Coils"/>
    </source>
</evidence>
<dbReference type="SUPFAM" id="SSF52833">
    <property type="entry name" value="Thioredoxin-like"/>
    <property type="match status" value="1"/>
</dbReference>
<proteinExistence type="inferred from homology"/>
<dbReference type="GO" id="GO:0005737">
    <property type="term" value="C:cytoplasm"/>
    <property type="evidence" value="ECO:0007669"/>
    <property type="project" value="TreeGrafter"/>
</dbReference>
<dbReference type="CDD" id="cd02988">
    <property type="entry name" value="Phd_like_VIAF"/>
    <property type="match status" value="1"/>
</dbReference>
<dbReference type="InterPro" id="IPR036249">
    <property type="entry name" value="Thioredoxin-like_sf"/>
</dbReference>
<dbReference type="Gene3D" id="3.40.50.1820">
    <property type="entry name" value="alpha/beta hydrolase"/>
    <property type="match status" value="1"/>
</dbReference>
<sequence>MQDPNEDTQWNDVLRAKGILPPKEEKEITEDEIIKLVESTIKEKTTDKSLEELTLDELDEQEDEIDEEEERIFQEYRRQRMLEMKAANLAAKYGDVLEISKEDYVTEVNKAGEGVWVILHVYKCGIPLCTLINQHLTGLARKFPQTKFIKSISSVCIPNYPDKNLPTIFVYFEGNIKKQFVGPFAFGGMKLTIDDLEWMLSEVGAVKTTLECCPKKEGIRDVMDMAVKSSRITDDSDDEDDCLHKTTMSKNVTIPSENKQGDCPGVLSGDPAKTKRGLIVLQEWWGMNQQIQDEAADLASRGPFVTLVPDLYRGKLATDNEEAGHLMNNLDWEGAIQDIQGCAKYLLNLGCKKIGVTGFCMGGALAFASAVRVPEINASAPFYGIPGEAIADVTKIKIPLQCHFGKNDNVVGFSSPVEQEAVRKKLDNAKVKHEFHVYDAGHAFTNTTSPGFHKESCDLALGRLIKFMNENLQA</sequence>
<feature type="coiled-coil region" evidence="2">
    <location>
        <begin position="51"/>
        <end position="78"/>
    </location>
</feature>
<protein>
    <submittedName>
        <fullName evidence="5">Protein usf-like</fullName>
    </submittedName>
</protein>
<dbReference type="InterPro" id="IPR002925">
    <property type="entry name" value="Dienelactn_hydro"/>
</dbReference>
<dbReference type="InterPro" id="IPR051498">
    <property type="entry name" value="Phosducin-like_chap/apop_reg"/>
</dbReference>
<dbReference type="InterPro" id="IPR029058">
    <property type="entry name" value="AB_hydrolase_fold"/>
</dbReference>
<organism evidence="5 6">
    <name type="scientific">Octopus vulgaris</name>
    <name type="common">Common octopus</name>
    <dbReference type="NCBI Taxonomy" id="6645"/>
    <lineage>
        <taxon>Eukaryota</taxon>
        <taxon>Metazoa</taxon>
        <taxon>Spiralia</taxon>
        <taxon>Lophotrochozoa</taxon>
        <taxon>Mollusca</taxon>
        <taxon>Cephalopoda</taxon>
        <taxon>Coleoidea</taxon>
        <taxon>Octopodiformes</taxon>
        <taxon>Octopoda</taxon>
        <taxon>Incirrata</taxon>
        <taxon>Octopodidae</taxon>
        <taxon>Octopus</taxon>
    </lineage>
</organism>
<dbReference type="Proteomes" id="UP001162480">
    <property type="component" value="Chromosome 3"/>
</dbReference>
<dbReference type="AlphaFoldDB" id="A0AA36F166"/>
<dbReference type="Gene3D" id="3.40.30.10">
    <property type="entry name" value="Glutaredoxin"/>
    <property type="match status" value="1"/>
</dbReference>
<dbReference type="PANTHER" id="PTHR45809">
    <property type="entry name" value="VIRAL IAP-ASSOCIATED FACTOR HOMOLOG"/>
    <property type="match status" value="1"/>
</dbReference>
<dbReference type="Pfam" id="PF02114">
    <property type="entry name" value="Phosducin"/>
    <property type="match status" value="1"/>
</dbReference>
<reference evidence="5" key="1">
    <citation type="submission" date="2023-08" db="EMBL/GenBank/DDBJ databases">
        <authorList>
            <person name="Alioto T."/>
            <person name="Alioto T."/>
            <person name="Gomez Garrido J."/>
        </authorList>
    </citation>
    <scope>NUCLEOTIDE SEQUENCE</scope>
</reference>
<evidence type="ECO:0000259" key="4">
    <source>
        <dbReference type="Pfam" id="PF02114"/>
    </source>
</evidence>
<dbReference type="Pfam" id="PF01738">
    <property type="entry name" value="DLH"/>
    <property type="match status" value="1"/>
</dbReference>